<keyword evidence="1" id="KW-0472">Membrane</keyword>
<dbReference type="SUPFAM" id="SSF48317">
    <property type="entry name" value="Acid phosphatase/Vanadium-dependent haloperoxidase"/>
    <property type="match status" value="1"/>
</dbReference>
<sequence>MSKSDRHQIIAIVVLGIFTILAILVKIQFAPLLSLDESWLERFQTSAIGQHTLIWHTVTTLGSPVITGCAMVIVSLFLMRTHQWSWAAFILATLVGGDALLLVVKHLVGRLRPIHQVIQDTGFGFPSGHVFSAALLACILITLIVRSLDLNWLSWGLIAVFSVAVIGLMLARLGLRNHYPSDVMGGVLLASGWWLQLLSLVERLPQYFENESEANNRAVKKG</sequence>
<dbReference type="Proteomes" id="UP001596191">
    <property type="component" value="Unassembled WGS sequence"/>
</dbReference>
<evidence type="ECO:0000259" key="2">
    <source>
        <dbReference type="SMART" id="SM00014"/>
    </source>
</evidence>
<dbReference type="Pfam" id="PF01569">
    <property type="entry name" value="PAP2"/>
    <property type="match status" value="1"/>
</dbReference>
<dbReference type="RefSeq" id="WP_125641952.1">
    <property type="nucleotide sequence ID" value="NZ_JBHSSJ010000009.1"/>
</dbReference>
<gene>
    <name evidence="3" type="ORF">ACFQET_07580</name>
</gene>
<feature type="transmembrane region" description="Helical" evidence="1">
    <location>
        <begin position="152"/>
        <end position="171"/>
    </location>
</feature>
<protein>
    <submittedName>
        <fullName evidence="3">Phosphatase PAP2 family protein</fullName>
    </submittedName>
</protein>
<dbReference type="SMART" id="SM00014">
    <property type="entry name" value="acidPPc"/>
    <property type="match status" value="1"/>
</dbReference>
<feature type="transmembrane region" description="Helical" evidence="1">
    <location>
        <begin position="128"/>
        <end position="145"/>
    </location>
</feature>
<dbReference type="PANTHER" id="PTHR14969">
    <property type="entry name" value="SPHINGOSINE-1-PHOSPHATE PHOSPHOHYDROLASE"/>
    <property type="match status" value="1"/>
</dbReference>
<reference evidence="4" key="1">
    <citation type="journal article" date="2019" name="Int. J. Syst. Evol. Microbiol.">
        <title>The Global Catalogue of Microorganisms (GCM) 10K type strain sequencing project: providing services to taxonomists for standard genome sequencing and annotation.</title>
        <authorList>
            <consortium name="The Broad Institute Genomics Platform"/>
            <consortium name="The Broad Institute Genome Sequencing Center for Infectious Disease"/>
            <person name="Wu L."/>
            <person name="Ma J."/>
        </authorList>
    </citation>
    <scope>NUCLEOTIDE SEQUENCE [LARGE SCALE GENOMIC DNA]</scope>
    <source>
        <strain evidence="4">CCM 8907</strain>
    </source>
</reference>
<feature type="transmembrane region" description="Helical" evidence="1">
    <location>
        <begin position="9"/>
        <end position="33"/>
    </location>
</feature>
<dbReference type="PANTHER" id="PTHR14969:SF13">
    <property type="entry name" value="AT30094P"/>
    <property type="match status" value="1"/>
</dbReference>
<dbReference type="CDD" id="cd03392">
    <property type="entry name" value="PAP2_like_2"/>
    <property type="match status" value="1"/>
</dbReference>
<keyword evidence="1" id="KW-1133">Transmembrane helix</keyword>
<keyword evidence="1" id="KW-0812">Transmembrane</keyword>
<dbReference type="Gene3D" id="1.20.144.10">
    <property type="entry name" value="Phosphatidic acid phosphatase type 2/haloperoxidase"/>
    <property type="match status" value="2"/>
</dbReference>
<dbReference type="EMBL" id="JBHSSJ010000009">
    <property type="protein sequence ID" value="MFC6275373.1"/>
    <property type="molecule type" value="Genomic_DNA"/>
</dbReference>
<dbReference type="InterPro" id="IPR036938">
    <property type="entry name" value="PAP2/HPO_sf"/>
</dbReference>
<evidence type="ECO:0000313" key="3">
    <source>
        <dbReference type="EMBL" id="MFC6275373.1"/>
    </source>
</evidence>
<dbReference type="InterPro" id="IPR000326">
    <property type="entry name" value="PAP2/HPO"/>
</dbReference>
<organism evidence="3 4">
    <name type="scientific">Levilactobacillus tangyuanensis</name>
    <dbReference type="NCBI Taxonomy" id="2486021"/>
    <lineage>
        <taxon>Bacteria</taxon>
        <taxon>Bacillati</taxon>
        <taxon>Bacillota</taxon>
        <taxon>Bacilli</taxon>
        <taxon>Lactobacillales</taxon>
        <taxon>Lactobacillaceae</taxon>
        <taxon>Levilactobacillus</taxon>
    </lineage>
</organism>
<keyword evidence="4" id="KW-1185">Reference proteome</keyword>
<comment type="caution">
    <text evidence="3">The sequence shown here is derived from an EMBL/GenBank/DDBJ whole genome shotgun (WGS) entry which is preliminary data.</text>
</comment>
<feature type="transmembrane region" description="Helical" evidence="1">
    <location>
        <begin position="53"/>
        <end position="79"/>
    </location>
</feature>
<accession>A0ABW1TNI1</accession>
<evidence type="ECO:0000256" key="1">
    <source>
        <dbReference type="SAM" id="Phobius"/>
    </source>
</evidence>
<feature type="domain" description="Phosphatidic acid phosphatase type 2/haloperoxidase" evidence="2">
    <location>
        <begin position="87"/>
        <end position="198"/>
    </location>
</feature>
<feature type="transmembrane region" description="Helical" evidence="1">
    <location>
        <begin position="86"/>
        <end position="108"/>
    </location>
</feature>
<proteinExistence type="predicted"/>
<evidence type="ECO:0000313" key="4">
    <source>
        <dbReference type="Proteomes" id="UP001596191"/>
    </source>
</evidence>
<name>A0ABW1TNI1_9LACO</name>